<evidence type="ECO:0000313" key="10">
    <source>
        <dbReference type="Proteomes" id="UP000240542"/>
    </source>
</evidence>
<feature type="domain" description="OmpA-like" evidence="8">
    <location>
        <begin position="150"/>
        <end position="266"/>
    </location>
</feature>
<dbReference type="SMART" id="SM01043">
    <property type="entry name" value="BTAD"/>
    <property type="match status" value="1"/>
</dbReference>
<dbReference type="CDD" id="cd07185">
    <property type="entry name" value="OmpA_C-like"/>
    <property type="match status" value="1"/>
</dbReference>
<dbReference type="InterPro" id="IPR005158">
    <property type="entry name" value="BTAD"/>
</dbReference>
<dbReference type="Pfam" id="PF00691">
    <property type="entry name" value="OmpA"/>
    <property type="match status" value="1"/>
</dbReference>
<evidence type="ECO:0000256" key="7">
    <source>
        <dbReference type="SAM" id="Phobius"/>
    </source>
</evidence>
<comment type="subcellular location">
    <subcellularLocation>
        <location evidence="1">Membrane</location>
    </subcellularLocation>
</comment>
<keyword evidence="2" id="KW-0805">Transcription regulation</keyword>
<evidence type="ECO:0000256" key="3">
    <source>
        <dbReference type="ARBA" id="ARBA00023136"/>
    </source>
</evidence>
<keyword evidence="7" id="KW-1133">Transmembrane helix</keyword>
<dbReference type="Gene3D" id="1.10.10.10">
    <property type="entry name" value="Winged helix-like DNA-binding domain superfamily/Winged helix DNA-binding domain"/>
    <property type="match status" value="1"/>
</dbReference>
<feature type="compositionally biased region" description="Acidic residues" evidence="6">
    <location>
        <begin position="462"/>
        <end position="478"/>
    </location>
</feature>
<evidence type="ECO:0000256" key="2">
    <source>
        <dbReference type="ARBA" id="ARBA00023015"/>
    </source>
</evidence>
<evidence type="ECO:0000313" key="9">
    <source>
        <dbReference type="EMBL" id="PSK89943.1"/>
    </source>
</evidence>
<feature type="transmembrane region" description="Helical" evidence="7">
    <location>
        <begin position="54"/>
        <end position="75"/>
    </location>
</feature>
<dbReference type="PANTHER" id="PTHR35807:SF1">
    <property type="entry name" value="TRANSCRIPTIONAL REGULATOR REDD"/>
    <property type="match status" value="1"/>
</dbReference>
<reference evidence="9 10" key="1">
    <citation type="submission" date="2018-03" db="EMBL/GenBank/DDBJ databases">
        <title>Genomic Encyclopedia of Archaeal and Bacterial Type Strains, Phase II (KMG-II): from individual species to whole genera.</title>
        <authorList>
            <person name="Goeker M."/>
        </authorList>
    </citation>
    <scope>NUCLEOTIDE SEQUENCE [LARGE SCALE GENOMIC DNA]</scope>
    <source>
        <strain evidence="9 10">DSM 45312</strain>
    </source>
</reference>
<dbReference type="PANTHER" id="PTHR35807">
    <property type="entry name" value="TRANSCRIPTIONAL REGULATOR REDD-RELATED"/>
    <property type="match status" value="1"/>
</dbReference>
<comment type="caution">
    <text evidence="9">The sequence shown here is derived from an EMBL/GenBank/DDBJ whole genome shotgun (WGS) entry which is preliminary data.</text>
</comment>
<dbReference type="GO" id="GO:0006355">
    <property type="term" value="P:regulation of DNA-templated transcription"/>
    <property type="evidence" value="ECO:0007669"/>
    <property type="project" value="TreeGrafter"/>
</dbReference>
<sequence>MRRGLRQAGALLVTIALLAGLPYAATVPLAWPTPELSWVSVLAYLRGGSLPPGVATAALITGLWAVWGLHLLALLTELTARLRGHPVRTRMFGPLQLLTATAIGAALTAPPAHAATPPGPAEAEPDTANAAPAAQHANPGAAEQDVPHSSGRLVERERVIDGFVYDSAALTPDMEEDLKPTIDMIRTHGSTRAPVVVTGHTDAAGASDYNRDLSQRRADAVAQHLRSQLGDTAPVVQTRGLGADHLLDGAPDTVQRRVDISYALTAYPSPEPTPPRETPKPDSAPAQQEQNGAGSDERRAVLVLELPGGLLLTATAAAGVLGGFALGRRRNRTSAHPEEKDEVSGANPGAHTEVTDAETPPPDAVIPDSTIDPRAIVDLRNGVGITGPGAHAAARSLLATALHPDETPLHVIIPSGDLGLLLGDEGAAYLAEHATPAVTSTASLDAAITVLHTELLSRVDGDADDETQPESETAEEETAPFLLLATPTPEHTPEITTLLGQADASAISAVLLGDWPGGTCTIDSTHTITEASPPLAHLLSAHWPATGRDHFRTLISDLPPRTPSGQSTASNPPSPTPAPAQPSSGQPAQETPAPTTLRVLGRITLTADGQALTLRRRSAFEVAAYLATRPDGVRMERAIEDMWPGENAARATRRFHDATSALRTALRPFLGEQSPAVLHENDLYRLNPESVDVDLRHMEAALSTAEGDTREEAAKALAPILEHYGDFAEEAGYAWAEEPRSRLRRRLIDAAVRCADQCGHDAARALLARAAVIDPHHEPVHLELIRLHLDTGDTRAAAEVYQAHKDALHEIGVEPGRRIRDLVSTSSDNSLR</sequence>
<evidence type="ECO:0000256" key="5">
    <source>
        <dbReference type="PROSITE-ProRule" id="PRU00473"/>
    </source>
</evidence>
<feature type="region of interest" description="Disordered" evidence="6">
    <location>
        <begin position="110"/>
        <end position="153"/>
    </location>
</feature>
<dbReference type="Pfam" id="PF03704">
    <property type="entry name" value="BTAD"/>
    <property type="match status" value="1"/>
</dbReference>
<keyword evidence="4" id="KW-0804">Transcription</keyword>
<feature type="region of interest" description="Disordered" evidence="6">
    <location>
        <begin position="265"/>
        <end position="297"/>
    </location>
</feature>
<dbReference type="GO" id="GO:0016020">
    <property type="term" value="C:membrane"/>
    <property type="evidence" value="ECO:0007669"/>
    <property type="project" value="UniProtKB-SubCell"/>
</dbReference>
<accession>A0A2P8CYA5</accession>
<keyword evidence="7" id="KW-0812">Transmembrane</keyword>
<dbReference type="Gene3D" id="1.25.40.10">
    <property type="entry name" value="Tetratricopeptide repeat domain"/>
    <property type="match status" value="1"/>
</dbReference>
<gene>
    <name evidence="9" type="ORF">CLV63_12447</name>
</gene>
<feature type="region of interest" description="Disordered" evidence="6">
    <location>
        <begin position="459"/>
        <end position="479"/>
    </location>
</feature>
<dbReference type="InterPro" id="IPR011990">
    <property type="entry name" value="TPR-like_helical_dom_sf"/>
</dbReference>
<dbReference type="PROSITE" id="PS51123">
    <property type="entry name" value="OMPA_2"/>
    <property type="match status" value="1"/>
</dbReference>
<dbReference type="InterPro" id="IPR006664">
    <property type="entry name" value="OMP_bac"/>
</dbReference>
<dbReference type="InterPro" id="IPR051677">
    <property type="entry name" value="AfsR-DnrI-RedD_regulator"/>
</dbReference>
<organism evidence="9 10">
    <name type="scientific">Murinocardiopsis flavida</name>
    <dbReference type="NCBI Taxonomy" id="645275"/>
    <lineage>
        <taxon>Bacteria</taxon>
        <taxon>Bacillati</taxon>
        <taxon>Actinomycetota</taxon>
        <taxon>Actinomycetes</taxon>
        <taxon>Streptosporangiales</taxon>
        <taxon>Nocardiopsidaceae</taxon>
        <taxon>Murinocardiopsis</taxon>
    </lineage>
</organism>
<dbReference type="InterPro" id="IPR036388">
    <property type="entry name" value="WH-like_DNA-bd_sf"/>
</dbReference>
<dbReference type="SUPFAM" id="SSF48452">
    <property type="entry name" value="TPR-like"/>
    <property type="match status" value="1"/>
</dbReference>
<dbReference type="OrthoDB" id="3511831at2"/>
<dbReference type="AlphaFoldDB" id="A0A2P8CYA5"/>
<feature type="transmembrane region" description="Helical" evidence="7">
    <location>
        <begin position="308"/>
        <end position="327"/>
    </location>
</feature>
<keyword evidence="3 5" id="KW-0472">Membrane</keyword>
<dbReference type="Proteomes" id="UP000240542">
    <property type="component" value="Unassembled WGS sequence"/>
</dbReference>
<evidence type="ECO:0000256" key="6">
    <source>
        <dbReference type="SAM" id="MobiDB-lite"/>
    </source>
</evidence>
<dbReference type="GO" id="GO:0003677">
    <property type="term" value="F:DNA binding"/>
    <property type="evidence" value="ECO:0007669"/>
    <property type="project" value="TreeGrafter"/>
</dbReference>
<dbReference type="SUPFAM" id="SSF103088">
    <property type="entry name" value="OmpA-like"/>
    <property type="match status" value="1"/>
</dbReference>
<feature type="compositionally biased region" description="Low complexity" evidence="6">
    <location>
        <begin position="126"/>
        <end position="143"/>
    </location>
</feature>
<dbReference type="InterPro" id="IPR006665">
    <property type="entry name" value="OmpA-like"/>
</dbReference>
<dbReference type="EMBL" id="PYGA01000024">
    <property type="protein sequence ID" value="PSK89943.1"/>
    <property type="molecule type" value="Genomic_DNA"/>
</dbReference>
<dbReference type="PRINTS" id="PR01021">
    <property type="entry name" value="OMPADOMAIN"/>
</dbReference>
<dbReference type="Gene3D" id="3.30.1330.60">
    <property type="entry name" value="OmpA-like domain"/>
    <property type="match status" value="1"/>
</dbReference>
<dbReference type="InterPro" id="IPR036737">
    <property type="entry name" value="OmpA-like_sf"/>
</dbReference>
<protein>
    <submittedName>
        <fullName evidence="9">Transcriptional activator</fullName>
    </submittedName>
</protein>
<keyword evidence="10" id="KW-1185">Reference proteome</keyword>
<evidence type="ECO:0000256" key="4">
    <source>
        <dbReference type="ARBA" id="ARBA00023163"/>
    </source>
</evidence>
<evidence type="ECO:0000256" key="1">
    <source>
        <dbReference type="ARBA" id="ARBA00004370"/>
    </source>
</evidence>
<dbReference type="RefSeq" id="WP_146165670.1">
    <property type="nucleotide sequence ID" value="NZ_PYGA01000024.1"/>
</dbReference>
<feature type="region of interest" description="Disordered" evidence="6">
    <location>
        <begin position="330"/>
        <end position="369"/>
    </location>
</feature>
<evidence type="ECO:0000259" key="8">
    <source>
        <dbReference type="PROSITE" id="PS51123"/>
    </source>
</evidence>
<name>A0A2P8CYA5_9ACTN</name>
<proteinExistence type="predicted"/>
<feature type="region of interest" description="Disordered" evidence="6">
    <location>
        <begin position="553"/>
        <end position="594"/>
    </location>
</feature>